<keyword evidence="2" id="KW-0732">Signal</keyword>
<protein>
    <recommendedName>
        <fullName evidence="5">Extracellular membrane protein CFEM domain-containing protein</fullName>
    </recommendedName>
</protein>
<dbReference type="Proteomes" id="UP000054544">
    <property type="component" value="Unassembled WGS sequence"/>
</dbReference>
<evidence type="ECO:0000256" key="2">
    <source>
        <dbReference type="SAM" id="SignalP"/>
    </source>
</evidence>
<reference evidence="4" key="1">
    <citation type="journal article" date="2014" name="BMC Genomics">
        <title>The genome sequence of the biocontrol fungus Metarhizium anisopliae and comparative genomics of Metarhizium species.</title>
        <authorList>
            <person name="Pattemore J.A."/>
            <person name="Hane J.K."/>
            <person name="Williams A.H."/>
            <person name="Wilson B.A."/>
            <person name="Stodart B.J."/>
            <person name="Ash G.J."/>
        </authorList>
    </citation>
    <scope>NUCLEOTIDE SEQUENCE [LARGE SCALE GENOMIC DNA]</scope>
    <source>
        <strain evidence="4">BRIP 53293</strain>
    </source>
</reference>
<evidence type="ECO:0008006" key="5">
    <source>
        <dbReference type="Google" id="ProtNLM"/>
    </source>
</evidence>
<dbReference type="AlphaFoldDB" id="A0A0D9NZ04"/>
<evidence type="ECO:0000313" key="3">
    <source>
        <dbReference type="EMBL" id="KJK79046.1"/>
    </source>
</evidence>
<organism evidence="3 4">
    <name type="scientific">Metarhizium anisopliae BRIP 53293</name>
    <dbReference type="NCBI Taxonomy" id="1291518"/>
    <lineage>
        <taxon>Eukaryota</taxon>
        <taxon>Fungi</taxon>
        <taxon>Dikarya</taxon>
        <taxon>Ascomycota</taxon>
        <taxon>Pezizomycotina</taxon>
        <taxon>Sordariomycetes</taxon>
        <taxon>Hypocreomycetidae</taxon>
        <taxon>Hypocreales</taxon>
        <taxon>Clavicipitaceae</taxon>
        <taxon>Metarhizium</taxon>
    </lineage>
</organism>
<sequence>MRFTTFLVSGALAAVAVAQSGTSSAAPSATTSASAPESPADKCLKACAAGDVNCKAHCITVPSPNEQNVQNTNKCVADCPQGDGTPAQTDKYSACVNKCISDNFYASSEGTPNPTGSPGNNGNNGSNGSSASGSDATPTATATGAGTSPSGTASGTGSSGSQTTGSGSASGTQTGTGASATKTGAAAGLTLGSSGAFVGALAALLAL</sequence>
<dbReference type="STRING" id="1291518.A0A0D9NZ04"/>
<feature type="region of interest" description="Disordered" evidence="1">
    <location>
        <begin position="110"/>
        <end position="180"/>
    </location>
</feature>
<evidence type="ECO:0000256" key="1">
    <source>
        <dbReference type="SAM" id="MobiDB-lite"/>
    </source>
</evidence>
<evidence type="ECO:0000313" key="4">
    <source>
        <dbReference type="Proteomes" id="UP000054544"/>
    </source>
</evidence>
<keyword evidence="4" id="KW-1185">Reference proteome</keyword>
<gene>
    <name evidence="3" type="ORF">H634G_05861</name>
</gene>
<dbReference type="OrthoDB" id="5597238at2759"/>
<feature type="signal peptide" evidence="2">
    <location>
        <begin position="1"/>
        <end position="18"/>
    </location>
</feature>
<proteinExistence type="predicted"/>
<dbReference type="EMBL" id="KE384732">
    <property type="protein sequence ID" value="KJK79046.1"/>
    <property type="molecule type" value="Genomic_DNA"/>
</dbReference>
<name>A0A0D9NZ04_METAN</name>
<feature type="chain" id="PRO_5002341863" description="Extracellular membrane protein CFEM domain-containing protein" evidence="2">
    <location>
        <begin position="19"/>
        <end position="207"/>
    </location>
</feature>
<accession>A0A0D9NZ04</accession>